<accession>A0A5J4NK27</accession>
<comment type="caution">
    <text evidence="2">The sequence shown here is derived from an EMBL/GenBank/DDBJ whole genome shotgun (WGS) entry which is preliminary data.</text>
</comment>
<dbReference type="AlphaFoldDB" id="A0A5J4NK27"/>
<gene>
    <name evidence="2" type="ORF">DEA37_0012533</name>
</gene>
<evidence type="ECO:0000256" key="1">
    <source>
        <dbReference type="SAM" id="Phobius"/>
    </source>
</evidence>
<feature type="transmembrane region" description="Helical" evidence="1">
    <location>
        <begin position="305"/>
        <end position="326"/>
    </location>
</feature>
<dbReference type="EMBL" id="QNGE01002359">
    <property type="protein sequence ID" value="KAA3675719.1"/>
    <property type="molecule type" value="Genomic_DNA"/>
</dbReference>
<reference evidence="2 3" key="1">
    <citation type="journal article" date="2019" name="Gigascience">
        <title>Whole-genome sequence of the oriental lung fluke Paragonimus westermani.</title>
        <authorList>
            <person name="Oey H."/>
            <person name="Zakrzewski M."/>
            <person name="Narain K."/>
            <person name="Devi K.R."/>
            <person name="Agatsuma T."/>
            <person name="Nawaratna S."/>
            <person name="Gobert G.N."/>
            <person name="Jones M.K."/>
            <person name="Ragan M.A."/>
            <person name="McManus D.P."/>
            <person name="Krause L."/>
        </authorList>
    </citation>
    <scope>NUCLEOTIDE SEQUENCE [LARGE SCALE GENOMIC DNA]</scope>
    <source>
        <strain evidence="2 3">IND2009</strain>
    </source>
</reference>
<dbReference type="Proteomes" id="UP000324629">
    <property type="component" value="Unassembled WGS sequence"/>
</dbReference>
<keyword evidence="1" id="KW-1133">Transmembrane helix</keyword>
<protein>
    <submittedName>
        <fullName evidence="2">Uncharacterized protein</fullName>
    </submittedName>
</protein>
<feature type="transmembrane region" description="Helical" evidence="1">
    <location>
        <begin position="63"/>
        <end position="84"/>
    </location>
</feature>
<keyword evidence="1" id="KW-0472">Membrane</keyword>
<organism evidence="2 3">
    <name type="scientific">Paragonimus westermani</name>
    <dbReference type="NCBI Taxonomy" id="34504"/>
    <lineage>
        <taxon>Eukaryota</taxon>
        <taxon>Metazoa</taxon>
        <taxon>Spiralia</taxon>
        <taxon>Lophotrochozoa</taxon>
        <taxon>Platyhelminthes</taxon>
        <taxon>Trematoda</taxon>
        <taxon>Digenea</taxon>
        <taxon>Plagiorchiida</taxon>
        <taxon>Troglotremata</taxon>
        <taxon>Troglotrematidae</taxon>
        <taxon>Paragonimus</taxon>
    </lineage>
</organism>
<evidence type="ECO:0000313" key="3">
    <source>
        <dbReference type="Proteomes" id="UP000324629"/>
    </source>
</evidence>
<feature type="transmembrane region" description="Helical" evidence="1">
    <location>
        <begin position="143"/>
        <end position="163"/>
    </location>
</feature>
<evidence type="ECO:0000313" key="2">
    <source>
        <dbReference type="EMBL" id="KAA3675719.1"/>
    </source>
</evidence>
<keyword evidence="1" id="KW-0812">Transmembrane</keyword>
<name>A0A5J4NK27_9TREM</name>
<proteinExistence type="predicted"/>
<feature type="transmembrane region" description="Helical" evidence="1">
    <location>
        <begin position="256"/>
        <end position="285"/>
    </location>
</feature>
<feature type="transmembrane region" description="Helical" evidence="1">
    <location>
        <begin position="90"/>
        <end position="112"/>
    </location>
</feature>
<sequence>MLCNHKPLTNDQKQLCARSLSGLSIFTDCSCFHCSFSPSCLSLFSNILPGSALAMVFCFGHHLTVVGSLGFGCSLFAALFLILIGTWNVMWMVCVGIFLFLFCLCASFYTVYHGRNYPNLSRGTTECFSGSVCFCPKPSRLNVLCNTTVVTYLLWYVTMLIPVNVENKLLLWEIIFYHILLIIIIVTLNRVRSHNDQLQIPEASVHVSTKSSKSPAVDDVARLGTHRADGKVFERISNVWHCVWIDMWITANSRRWFVALLTIHLVFTAYTANLALTSVCTPLMYLDWFILPGDCSSVYADYGRAWIFTTTVYWLITAVIPAVMLAHQLAICLRLVHSESIQKTSSAPTV</sequence>
<keyword evidence="3" id="KW-1185">Reference proteome</keyword>
<feature type="transmembrane region" description="Helical" evidence="1">
    <location>
        <begin position="169"/>
        <end position="188"/>
    </location>
</feature>